<feature type="domain" description="Peptidase C14 caspase" evidence="2">
    <location>
        <begin position="79"/>
        <end position="177"/>
    </location>
</feature>
<organism evidence="3 4">
    <name type="scientific">Rhizoctonia solani</name>
    <dbReference type="NCBI Taxonomy" id="456999"/>
    <lineage>
        <taxon>Eukaryota</taxon>
        <taxon>Fungi</taxon>
        <taxon>Dikarya</taxon>
        <taxon>Basidiomycota</taxon>
        <taxon>Agaricomycotina</taxon>
        <taxon>Agaricomycetes</taxon>
        <taxon>Cantharellales</taxon>
        <taxon>Ceratobasidiaceae</taxon>
        <taxon>Rhizoctonia</taxon>
    </lineage>
</organism>
<sequence>MEEYYYSSMHIAGHTAEASKMRGPLQTSAGVGERAPAFPIQGDNVEVVTGGLIDLITAIKASTRPKETKYGTEPEARAKRRALLVGVQYELWSKNSSSSWGTLPSTPHDVLRIYNMLRDQGYQESNFRILVEGIVSDDRCTPTKSNIMEGLEWLVQGAQPGDYRYFHFSGHGDAFETTKEVGKEARRIPGGRFALGKDDPERISFGSKKSEQINKRITEHEVNEGDITYYNEALVTTYSTPLHELTDPVERDNYNRVCDEDLNAVFAKLPEGCIITVQLTRLWLKANLMLSFLRRPDHPRYNNLKLLGSGFRGRLLGSNEETTLQGPLSKLPGDESLNKVTVEDGKVLRDGTLDKRAIFIDVLAPLDQGALSPSRRGKVDTDVERNAMTTGLPRVIRKVLLDNHTPPRNYVLPPRINQIEKLPANEASRDNIKATMV</sequence>
<proteinExistence type="inferred from homology"/>
<dbReference type="Pfam" id="PF00656">
    <property type="entry name" value="Peptidase_C14"/>
    <property type="match status" value="1"/>
</dbReference>
<dbReference type="InterPro" id="IPR050452">
    <property type="entry name" value="Metacaspase"/>
</dbReference>
<protein>
    <recommendedName>
        <fullName evidence="2">Peptidase C14 caspase domain-containing protein</fullName>
    </recommendedName>
</protein>
<gene>
    <name evidence="3" type="ORF">RDB_LOCUS174029</name>
</gene>
<evidence type="ECO:0000259" key="2">
    <source>
        <dbReference type="Pfam" id="PF00656"/>
    </source>
</evidence>
<evidence type="ECO:0000313" key="4">
    <source>
        <dbReference type="Proteomes" id="UP000663861"/>
    </source>
</evidence>
<comment type="caution">
    <text evidence="3">The sequence shown here is derived from an EMBL/GenBank/DDBJ whole genome shotgun (WGS) entry which is preliminary data.</text>
</comment>
<dbReference type="GO" id="GO:0004197">
    <property type="term" value="F:cysteine-type endopeptidase activity"/>
    <property type="evidence" value="ECO:0007669"/>
    <property type="project" value="InterPro"/>
</dbReference>
<evidence type="ECO:0000256" key="1">
    <source>
        <dbReference type="ARBA" id="ARBA00009005"/>
    </source>
</evidence>
<reference evidence="3" key="1">
    <citation type="submission" date="2021-01" db="EMBL/GenBank/DDBJ databases">
        <authorList>
            <person name="Kaushik A."/>
        </authorList>
    </citation>
    <scope>NUCLEOTIDE SEQUENCE</scope>
    <source>
        <strain evidence="3">AG4-RS23</strain>
    </source>
</reference>
<dbReference type="EMBL" id="CAJMWY010004393">
    <property type="protein sequence ID" value="CAE6530733.1"/>
    <property type="molecule type" value="Genomic_DNA"/>
</dbReference>
<comment type="similarity">
    <text evidence="1">Belongs to the peptidase C14B family.</text>
</comment>
<dbReference type="PANTHER" id="PTHR48104:SF30">
    <property type="entry name" value="METACASPASE-1"/>
    <property type="match status" value="1"/>
</dbReference>
<dbReference type="Gene3D" id="3.40.50.12660">
    <property type="match status" value="1"/>
</dbReference>
<dbReference type="AlphaFoldDB" id="A0A8H3DMQ1"/>
<dbReference type="PANTHER" id="PTHR48104">
    <property type="entry name" value="METACASPASE-4"/>
    <property type="match status" value="1"/>
</dbReference>
<evidence type="ECO:0000313" key="3">
    <source>
        <dbReference type="EMBL" id="CAE6530733.1"/>
    </source>
</evidence>
<dbReference type="Proteomes" id="UP000663861">
    <property type="component" value="Unassembled WGS sequence"/>
</dbReference>
<accession>A0A8H3DMQ1</accession>
<name>A0A8H3DMQ1_9AGAM</name>
<dbReference type="InterPro" id="IPR011600">
    <property type="entry name" value="Pept_C14_caspase"/>
</dbReference>
<dbReference type="GO" id="GO:0005737">
    <property type="term" value="C:cytoplasm"/>
    <property type="evidence" value="ECO:0007669"/>
    <property type="project" value="TreeGrafter"/>
</dbReference>
<dbReference type="GO" id="GO:0006508">
    <property type="term" value="P:proteolysis"/>
    <property type="evidence" value="ECO:0007669"/>
    <property type="project" value="InterPro"/>
</dbReference>